<accession>A0A7X1IZZ9</accession>
<dbReference type="GO" id="GO:0016787">
    <property type="term" value="F:hydrolase activity"/>
    <property type="evidence" value="ECO:0007669"/>
    <property type="project" value="UniProtKB-KW"/>
</dbReference>
<proteinExistence type="predicted"/>
<keyword evidence="2" id="KW-1185">Reference proteome</keyword>
<dbReference type="RefSeq" id="WP_186280944.1">
    <property type="nucleotide sequence ID" value="NZ_JACMSF010000004.1"/>
</dbReference>
<comment type="caution">
    <text evidence="1">The sequence shown here is derived from an EMBL/GenBank/DDBJ whole genome shotgun (WGS) entry which is preliminary data.</text>
</comment>
<evidence type="ECO:0000313" key="2">
    <source>
        <dbReference type="Proteomes" id="UP000584670"/>
    </source>
</evidence>
<name>A0A7X1IZZ9_9ACTN</name>
<sequence length="169" mass="18911">MTTLTHRWLPSRMPDETDVRQVYGFCFDAAGRVLLGVEHGESPGLRMPGSETEADGYDYLATLVRECRSGYRVTITKPIYLGYRQVRDEDAELTYAELFLAARITTFHRRSPALGSCRSFQRLLTPVSYVPDRLGWGAEGSLQISSAAAVATNVFGLDLSVLHDEIYRT</sequence>
<dbReference type="EMBL" id="JACMSF010000004">
    <property type="protein sequence ID" value="MBC2901054.1"/>
    <property type="molecule type" value="Genomic_DNA"/>
</dbReference>
<dbReference type="Proteomes" id="UP000584670">
    <property type="component" value="Unassembled WGS sequence"/>
</dbReference>
<keyword evidence="1" id="KW-0378">Hydrolase</keyword>
<reference evidence="1 2" key="1">
    <citation type="submission" date="2020-08" db="EMBL/GenBank/DDBJ databases">
        <title>Streptomyces sp. PSKA01 genome sequencing and assembly.</title>
        <authorList>
            <person name="Mandal S."/>
            <person name="Maiti P.K."/>
            <person name="Das P."/>
        </authorList>
    </citation>
    <scope>NUCLEOTIDE SEQUENCE [LARGE SCALE GENOMIC DNA]</scope>
    <source>
        <strain evidence="1 2">PSKA01</strain>
    </source>
</reference>
<protein>
    <submittedName>
        <fullName evidence="1">NUDIX hydrolase</fullName>
    </submittedName>
</protein>
<evidence type="ECO:0000313" key="1">
    <source>
        <dbReference type="EMBL" id="MBC2901054.1"/>
    </source>
</evidence>
<dbReference type="AlphaFoldDB" id="A0A7X1IZZ9"/>
<gene>
    <name evidence="1" type="ORF">H4N64_05455</name>
</gene>
<dbReference type="CDD" id="cd02883">
    <property type="entry name" value="NUDIX_Hydrolase"/>
    <property type="match status" value="1"/>
</dbReference>
<organism evidence="1 2">
    <name type="scientific">Streptomyces cupreus</name>
    <dbReference type="NCBI Taxonomy" id="2759956"/>
    <lineage>
        <taxon>Bacteria</taxon>
        <taxon>Bacillati</taxon>
        <taxon>Actinomycetota</taxon>
        <taxon>Actinomycetes</taxon>
        <taxon>Kitasatosporales</taxon>
        <taxon>Streptomycetaceae</taxon>
        <taxon>Streptomyces</taxon>
    </lineage>
</organism>